<dbReference type="RefSeq" id="WP_283422012.1">
    <property type="nucleotide sequence ID" value="NZ_FXTZ01000005.1"/>
</dbReference>
<dbReference type="InterPro" id="IPR015946">
    <property type="entry name" value="KH_dom-like_a/b"/>
</dbReference>
<proteinExistence type="predicted"/>
<dbReference type="Pfam" id="PF02566">
    <property type="entry name" value="OsmC"/>
    <property type="match status" value="1"/>
</dbReference>
<dbReference type="SUPFAM" id="SSF82784">
    <property type="entry name" value="OsmC-like"/>
    <property type="match status" value="1"/>
</dbReference>
<sequence>MKITLNRINNDFLFECTNAQGNSILLDNTTQPGAKGVSPMESVLMAVAGCSGIDVVSILKKQRQEITDFKAEVEGQRIPVDDAKPFKSIKVKFLLEGNIDPKKAQKAAQLSFEKYCSVSKTLEPTVEIGYEVWVNGEIVQP</sequence>
<dbReference type="EMBL" id="FXTZ01000005">
    <property type="protein sequence ID" value="SMP19289.1"/>
    <property type="molecule type" value="Genomic_DNA"/>
</dbReference>
<organism evidence="1 2">
    <name type="scientific">Chryseobacterium profundimaris</name>
    <dbReference type="NCBI Taxonomy" id="1387275"/>
    <lineage>
        <taxon>Bacteria</taxon>
        <taxon>Pseudomonadati</taxon>
        <taxon>Bacteroidota</taxon>
        <taxon>Flavobacteriia</taxon>
        <taxon>Flavobacteriales</taxon>
        <taxon>Weeksellaceae</taxon>
        <taxon>Chryseobacterium group</taxon>
        <taxon>Chryseobacterium</taxon>
    </lineage>
</organism>
<dbReference type="InterPro" id="IPR036102">
    <property type="entry name" value="OsmC/Ohrsf"/>
</dbReference>
<comment type="caution">
    <text evidence="1">The sequence shown here is derived from an EMBL/GenBank/DDBJ whole genome shotgun (WGS) entry which is preliminary data.</text>
</comment>
<dbReference type="PANTHER" id="PTHR34352">
    <property type="entry name" value="PROTEIN YHFA"/>
    <property type="match status" value="1"/>
</dbReference>
<name>A0ABY1NVC6_9FLAO</name>
<evidence type="ECO:0000313" key="2">
    <source>
        <dbReference type="Proteomes" id="UP001157960"/>
    </source>
</evidence>
<protein>
    <submittedName>
        <fullName evidence="1">Redox protein</fullName>
    </submittedName>
</protein>
<gene>
    <name evidence="1" type="ORF">SAMN06264346_105107</name>
</gene>
<dbReference type="PANTHER" id="PTHR34352:SF1">
    <property type="entry name" value="PROTEIN YHFA"/>
    <property type="match status" value="1"/>
</dbReference>
<dbReference type="InterPro" id="IPR003718">
    <property type="entry name" value="OsmC/Ohr_fam"/>
</dbReference>
<accession>A0ABY1NVC6</accession>
<evidence type="ECO:0000313" key="1">
    <source>
        <dbReference type="EMBL" id="SMP19289.1"/>
    </source>
</evidence>
<dbReference type="Proteomes" id="UP001157960">
    <property type="component" value="Unassembled WGS sequence"/>
</dbReference>
<dbReference type="Gene3D" id="3.30.300.20">
    <property type="match status" value="1"/>
</dbReference>
<keyword evidence="2" id="KW-1185">Reference proteome</keyword>
<reference evidence="1 2" key="1">
    <citation type="submission" date="2017-05" db="EMBL/GenBank/DDBJ databases">
        <authorList>
            <person name="Varghese N."/>
            <person name="Submissions S."/>
        </authorList>
    </citation>
    <scope>NUCLEOTIDE SEQUENCE [LARGE SCALE GENOMIC DNA]</scope>
    <source>
        <strain evidence="1 2">DSM 28214</strain>
    </source>
</reference>